<evidence type="ECO:0008006" key="4">
    <source>
        <dbReference type="Google" id="ProtNLM"/>
    </source>
</evidence>
<evidence type="ECO:0000313" key="3">
    <source>
        <dbReference type="Proteomes" id="UP000444401"/>
    </source>
</evidence>
<keyword evidence="3" id="KW-1185">Reference proteome</keyword>
<evidence type="ECO:0000313" key="2">
    <source>
        <dbReference type="EMBL" id="MXO67750.1"/>
    </source>
</evidence>
<dbReference type="Proteomes" id="UP000444401">
    <property type="component" value="Unassembled WGS sequence"/>
</dbReference>
<proteinExistence type="predicted"/>
<gene>
    <name evidence="2" type="ORF">GRI72_02745</name>
</gene>
<sequence length="128" mass="14214">MAGVTFQGPLPKVPPHGRIKPKYNPQPNSGEREHKAYVKEQPCYGCGIHGQSEAHHIMLDCPGKRWKRRDHRFLVPLCPDCHRGPEGVHGVGCEAKWCERNGKDTAAEAVRLEAESVAMGILPEKEDA</sequence>
<comment type="caution">
    <text evidence="2">The sequence shown here is derived from an EMBL/GenBank/DDBJ whole genome shotgun (WGS) entry which is preliminary data.</text>
</comment>
<organism evidence="2 3">
    <name type="scientific">Pelagerythrobacter marinus</name>
    <dbReference type="NCBI Taxonomy" id="538382"/>
    <lineage>
        <taxon>Bacteria</taxon>
        <taxon>Pseudomonadati</taxon>
        <taxon>Pseudomonadota</taxon>
        <taxon>Alphaproteobacteria</taxon>
        <taxon>Sphingomonadales</taxon>
        <taxon>Erythrobacteraceae</taxon>
        <taxon>Pelagerythrobacter</taxon>
    </lineage>
</organism>
<dbReference type="Gene3D" id="3.30.40.190">
    <property type="match status" value="1"/>
</dbReference>
<dbReference type="InterPro" id="IPR010373">
    <property type="entry name" value="DUF968"/>
</dbReference>
<feature type="region of interest" description="Disordered" evidence="1">
    <location>
        <begin position="1"/>
        <end position="32"/>
    </location>
</feature>
<name>A0ABW9UT27_9SPHN</name>
<dbReference type="EMBL" id="WTYO01000001">
    <property type="protein sequence ID" value="MXO67750.1"/>
    <property type="molecule type" value="Genomic_DNA"/>
</dbReference>
<accession>A0ABW9UT27</accession>
<reference evidence="2 3" key="1">
    <citation type="submission" date="2019-12" db="EMBL/GenBank/DDBJ databases">
        <title>Genomic-based taxomic classification of the family Erythrobacteraceae.</title>
        <authorList>
            <person name="Xu L."/>
        </authorList>
    </citation>
    <scope>NUCLEOTIDE SEQUENCE [LARGE SCALE GENOMIC DNA]</scope>
    <source>
        <strain evidence="2 3">H32</strain>
    </source>
</reference>
<protein>
    <recommendedName>
        <fullName evidence="4">HNH endonuclease</fullName>
    </recommendedName>
</protein>
<evidence type="ECO:0000256" key="1">
    <source>
        <dbReference type="SAM" id="MobiDB-lite"/>
    </source>
</evidence>
<dbReference type="Pfam" id="PF06147">
    <property type="entry name" value="DUF968"/>
    <property type="match status" value="1"/>
</dbReference>